<evidence type="ECO:0000256" key="1">
    <source>
        <dbReference type="ARBA" id="ARBA00022679"/>
    </source>
</evidence>
<feature type="binding site" evidence="9">
    <location>
        <position position="178"/>
    </location>
    <ligand>
        <name>ATP</name>
        <dbReference type="ChEBI" id="CHEBI:30616"/>
    </ligand>
</feature>
<protein>
    <recommendedName>
        <fullName evidence="9">Ribokinase</fullName>
        <shortName evidence="9">RK</shortName>
        <ecNumber evidence="9">2.7.1.15</ecNumber>
    </recommendedName>
</protein>
<evidence type="ECO:0000256" key="5">
    <source>
        <dbReference type="ARBA" id="ARBA00022840"/>
    </source>
</evidence>
<feature type="binding site" evidence="9">
    <location>
        <begin position="38"/>
        <end position="42"/>
    </location>
    <ligand>
        <name>substrate</name>
    </ligand>
</feature>
<keyword evidence="9" id="KW-0963">Cytoplasm</keyword>
<feature type="binding site" evidence="9">
    <location>
        <position position="265"/>
    </location>
    <ligand>
        <name>ATP</name>
        <dbReference type="ChEBI" id="CHEBI:30616"/>
    </ligand>
</feature>
<comment type="function">
    <text evidence="9">Catalyzes the phosphorylation of ribose at O-5 in a reaction requiring ATP and magnesium. The resulting D-ribose-5-phosphate can then be used either for sythesis of nucleotides, histidine, and tryptophan, or as a component of the pentose phosphate pathway.</text>
</comment>
<keyword evidence="2 9" id="KW-0479">Metal-binding</keyword>
<organism evidence="11 12">
    <name type="scientific">Sediminicoccus rosea</name>
    <dbReference type="NCBI Taxonomy" id="1225128"/>
    <lineage>
        <taxon>Bacteria</taxon>
        <taxon>Pseudomonadati</taxon>
        <taxon>Pseudomonadota</taxon>
        <taxon>Alphaproteobacteria</taxon>
        <taxon>Acetobacterales</taxon>
        <taxon>Roseomonadaceae</taxon>
        <taxon>Sediminicoccus</taxon>
    </lineage>
</organism>
<dbReference type="HAMAP" id="MF_01987">
    <property type="entry name" value="Ribokinase"/>
    <property type="match status" value="1"/>
</dbReference>
<dbReference type="GO" id="GO:0016301">
    <property type="term" value="F:kinase activity"/>
    <property type="evidence" value="ECO:0007669"/>
    <property type="project" value="UniProtKB-KW"/>
</dbReference>
<evidence type="ECO:0000256" key="8">
    <source>
        <dbReference type="ARBA" id="ARBA00023277"/>
    </source>
</evidence>
<dbReference type="PANTHER" id="PTHR10584:SF166">
    <property type="entry name" value="RIBOKINASE"/>
    <property type="match status" value="1"/>
</dbReference>
<dbReference type="Gene3D" id="3.40.1190.20">
    <property type="match status" value="1"/>
</dbReference>
<gene>
    <name evidence="9" type="primary">rbsK</name>
    <name evidence="11" type="ORF">R9Z33_15740</name>
</gene>
<evidence type="ECO:0000313" key="11">
    <source>
        <dbReference type="EMBL" id="WPB83554.1"/>
    </source>
</evidence>
<dbReference type="Proteomes" id="UP001305521">
    <property type="component" value="Chromosome"/>
</dbReference>
<feature type="binding site" evidence="9">
    <location>
        <position position="271"/>
    </location>
    <ligand>
        <name>K(+)</name>
        <dbReference type="ChEBI" id="CHEBI:29103"/>
    </ligand>
</feature>
<feature type="binding site" evidence="9">
    <location>
        <position position="237"/>
    </location>
    <ligand>
        <name>K(+)</name>
        <dbReference type="ChEBI" id="CHEBI:29103"/>
    </ligand>
</feature>
<dbReference type="InterPro" id="IPR002139">
    <property type="entry name" value="Ribo/fructo_kinase"/>
</dbReference>
<sequence length="294" mass="29324">MTVTIFGSAIADIVFRLPRLPGPGETLLGAAGAPLAGGKGLNQAIAAARDGADARFVGCVGRDEHGDLLRMALIAAGVNVAGLRGVDRASGLACVCVDAEGQNQIAVSPGANLQARAAQLPELRDDSILLLQMEVPPEENARAIARARAAGARVLLNLAPAAAMDRAALGGVDLLILNEGEAAWLGRQLGRTGDAAALNEVLGIGVAVTEGARGASVATRAGLIQVPAFAVGVVDSTGAGDAWCGVLAAAFHLGMPMELAVRRANAAGALACTRPGAAPAMPDSAAIDALMGLD</sequence>
<feature type="binding site" evidence="9">
    <location>
        <begin position="240"/>
        <end position="241"/>
    </location>
    <ligand>
        <name>ATP</name>
        <dbReference type="ChEBI" id="CHEBI:30616"/>
    </ligand>
</feature>
<dbReference type="InterPro" id="IPR029056">
    <property type="entry name" value="Ribokinase-like"/>
</dbReference>
<keyword evidence="12" id="KW-1185">Reference proteome</keyword>
<dbReference type="PANTHER" id="PTHR10584">
    <property type="entry name" value="SUGAR KINASE"/>
    <property type="match status" value="1"/>
</dbReference>
<evidence type="ECO:0000256" key="3">
    <source>
        <dbReference type="ARBA" id="ARBA00022741"/>
    </source>
</evidence>
<comment type="activity regulation">
    <text evidence="9">Activated by a monovalent cation that binds near, but not in, the active site. The most likely occupant of the site in vivo is potassium. Ion binding induces a conformational change that may alter substrate affinity.</text>
</comment>
<keyword evidence="5 9" id="KW-0067">ATP-binding</keyword>
<dbReference type="SUPFAM" id="SSF53613">
    <property type="entry name" value="Ribokinase-like"/>
    <property type="match status" value="1"/>
</dbReference>
<dbReference type="PRINTS" id="PR00990">
    <property type="entry name" value="RIBOKINASE"/>
</dbReference>
<comment type="similarity">
    <text evidence="9">Belongs to the carbohydrate kinase PfkB family. Ribokinase subfamily.</text>
</comment>
<feature type="binding site" evidence="9">
    <location>
        <position position="134"/>
    </location>
    <ligand>
        <name>substrate</name>
    </ligand>
</feature>
<evidence type="ECO:0000256" key="9">
    <source>
        <dbReference type="HAMAP-Rule" id="MF_01987"/>
    </source>
</evidence>
<dbReference type="RefSeq" id="WP_318647529.1">
    <property type="nucleotide sequence ID" value="NZ_CP137852.1"/>
</dbReference>
<comment type="caution">
    <text evidence="9">Lacks conserved residue(s) required for the propagation of feature annotation.</text>
</comment>
<accession>A0ABZ0PCY5</accession>
<feature type="active site" description="Proton acceptor" evidence="9">
    <location>
        <position position="241"/>
    </location>
</feature>
<comment type="cofactor">
    <cofactor evidence="9">
        <name>Mg(2+)</name>
        <dbReference type="ChEBI" id="CHEBI:18420"/>
    </cofactor>
    <text evidence="9">Requires a divalent cation, most likely magnesium in vivo, as an electrophilic catalyst to aid phosphoryl group transfer. It is the chelate of the metal and the nucleotide that is the actual substrate.</text>
</comment>
<feature type="binding site" evidence="9">
    <location>
        <position position="235"/>
    </location>
    <ligand>
        <name>K(+)</name>
        <dbReference type="ChEBI" id="CHEBI:29103"/>
    </ligand>
</feature>
<feature type="binding site" evidence="9">
    <location>
        <position position="276"/>
    </location>
    <ligand>
        <name>K(+)</name>
        <dbReference type="ChEBI" id="CHEBI:29103"/>
    </ligand>
</feature>
<evidence type="ECO:0000256" key="7">
    <source>
        <dbReference type="ARBA" id="ARBA00022958"/>
    </source>
</evidence>
<comment type="catalytic activity">
    <reaction evidence="9">
        <text>D-ribose + ATP = D-ribose 5-phosphate + ADP + H(+)</text>
        <dbReference type="Rhea" id="RHEA:13697"/>
        <dbReference type="ChEBI" id="CHEBI:15378"/>
        <dbReference type="ChEBI" id="CHEBI:30616"/>
        <dbReference type="ChEBI" id="CHEBI:47013"/>
        <dbReference type="ChEBI" id="CHEBI:78346"/>
        <dbReference type="ChEBI" id="CHEBI:456216"/>
        <dbReference type="EC" id="2.7.1.15"/>
    </reaction>
</comment>
<keyword evidence="7 9" id="KW-0630">Potassium</keyword>
<keyword evidence="1 9" id="KW-0808">Transferase</keyword>
<feature type="domain" description="Carbohydrate kinase PfkB" evidence="10">
    <location>
        <begin position="3"/>
        <end position="282"/>
    </location>
</feature>
<keyword evidence="6 9" id="KW-0460">Magnesium</keyword>
<proteinExistence type="inferred from homology"/>
<evidence type="ECO:0000313" key="12">
    <source>
        <dbReference type="Proteomes" id="UP001305521"/>
    </source>
</evidence>
<evidence type="ECO:0000259" key="10">
    <source>
        <dbReference type="Pfam" id="PF00294"/>
    </source>
</evidence>
<dbReference type="EC" id="2.7.1.15" evidence="9"/>
<feature type="binding site" evidence="9">
    <location>
        <position position="241"/>
    </location>
    <ligand>
        <name>substrate</name>
    </ligand>
</feature>
<keyword evidence="3 9" id="KW-0547">Nucleotide-binding</keyword>
<keyword evidence="8 9" id="KW-0119">Carbohydrate metabolism</keyword>
<feature type="binding site" evidence="9">
    <location>
        <begin position="10"/>
        <end position="12"/>
    </location>
    <ligand>
        <name>substrate</name>
    </ligand>
</feature>
<feature type="binding site" evidence="9">
    <location>
        <begin position="209"/>
        <end position="214"/>
    </location>
    <ligand>
        <name>ATP</name>
        <dbReference type="ChEBI" id="CHEBI:30616"/>
    </ligand>
</feature>
<dbReference type="InterPro" id="IPR011877">
    <property type="entry name" value="Ribokinase"/>
</dbReference>
<dbReference type="Pfam" id="PF00294">
    <property type="entry name" value="PfkB"/>
    <property type="match status" value="1"/>
</dbReference>
<evidence type="ECO:0000256" key="4">
    <source>
        <dbReference type="ARBA" id="ARBA00022777"/>
    </source>
</evidence>
<keyword evidence="4 9" id="KW-0418">Kinase</keyword>
<comment type="subcellular location">
    <subcellularLocation>
        <location evidence="9">Cytoplasm</location>
    </subcellularLocation>
</comment>
<comment type="subunit">
    <text evidence="9">Homodimer.</text>
</comment>
<evidence type="ECO:0000256" key="6">
    <source>
        <dbReference type="ARBA" id="ARBA00022842"/>
    </source>
</evidence>
<reference evidence="11 12" key="1">
    <citation type="submission" date="2023-11" db="EMBL/GenBank/DDBJ databases">
        <title>Arctic aerobic anoxygenic photoheterotroph Sediminicoccus rosea KRV36 adapts its photosynthesis to long days of polar summer.</title>
        <authorList>
            <person name="Tomasch J."/>
            <person name="Kopejtka K."/>
            <person name="Bily T."/>
            <person name="Gardiner A.T."/>
            <person name="Gardian Z."/>
            <person name="Shivaramu S."/>
            <person name="Koblizek M."/>
            <person name="Engelhardt F."/>
            <person name="Kaftan D."/>
        </authorList>
    </citation>
    <scope>NUCLEOTIDE SEQUENCE [LARGE SCALE GENOMIC DNA]</scope>
    <source>
        <strain evidence="11 12">R-30</strain>
    </source>
</reference>
<evidence type="ECO:0000256" key="2">
    <source>
        <dbReference type="ARBA" id="ARBA00022723"/>
    </source>
</evidence>
<comment type="pathway">
    <text evidence="9">Carbohydrate metabolism; D-ribose degradation; D-ribose 5-phosphate from beta-D-ribopyranose: step 2/2.</text>
</comment>
<name>A0ABZ0PCY5_9PROT</name>
<dbReference type="InterPro" id="IPR011611">
    <property type="entry name" value="PfkB_dom"/>
</dbReference>
<dbReference type="EMBL" id="CP137852">
    <property type="protein sequence ID" value="WPB83554.1"/>
    <property type="molecule type" value="Genomic_DNA"/>
</dbReference>
<feature type="binding site" evidence="9">
    <location>
        <position position="274"/>
    </location>
    <ligand>
        <name>K(+)</name>
        <dbReference type="ChEBI" id="CHEBI:29103"/>
    </ligand>
</feature>